<dbReference type="Proteomes" id="UP000247465">
    <property type="component" value="Chromosome"/>
</dbReference>
<dbReference type="SUPFAM" id="SSF51604">
    <property type="entry name" value="Enolase C-terminal domain-like"/>
    <property type="match status" value="1"/>
</dbReference>
<dbReference type="InterPro" id="IPR013342">
    <property type="entry name" value="Mandelate_racemase_C"/>
</dbReference>
<dbReference type="PANTHER" id="PTHR13794:SF58">
    <property type="entry name" value="MITOCHONDRIAL ENOLASE SUPERFAMILY MEMBER 1"/>
    <property type="match status" value="1"/>
</dbReference>
<name>A0A2Z4AG56_9BACT</name>
<dbReference type="PANTHER" id="PTHR13794">
    <property type="entry name" value="ENOLASE SUPERFAMILY, MANDELATE RACEMASE"/>
    <property type="match status" value="1"/>
</dbReference>
<feature type="domain" description="Mandelate racemase/muconate lactonizing enzyme C-terminal" evidence="4">
    <location>
        <begin position="141"/>
        <end position="252"/>
    </location>
</feature>
<dbReference type="InterPro" id="IPR029017">
    <property type="entry name" value="Enolase-like_N"/>
</dbReference>
<evidence type="ECO:0000259" key="4">
    <source>
        <dbReference type="SMART" id="SM00922"/>
    </source>
</evidence>
<dbReference type="GO" id="GO:0016853">
    <property type="term" value="F:isomerase activity"/>
    <property type="evidence" value="ECO:0007669"/>
    <property type="project" value="UniProtKB-KW"/>
</dbReference>
<keyword evidence="2" id="KW-0479">Metal-binding</keyword>
<reference evidence="5 6" key="1">
    <citation type="submission" date="2018-06" db="EMBL/GenBank/DDBJ databases">
        <title>Draft Genome Sequence of a Novel Marine Bacterium Related to the Verrucomicrobia.</title>
        <authorList>
            <person name="Vosseberg J."/>
            <person name="Martijn J."/>
            <person name="Ettema T.J.G."/>
        </authorList>
    </citation>
    <scope>NUCLEOTIDE SEQUENCE [LARGE SCALE GENOMIC DNA]</scope>
    <source>
        <strain evidence="5">TARA_B100001123</strain>
    </source>
</reference>
<dbReference type="GO" id="GO:0016836">
    <property type="term" value="F:hydro-lyase activity"/>
    <property type="evidence" value="ECO:0007669"/>
    <property type="project" value="TreeGrafter"/>
</dbReference>
<comment type="cofactor">
    <cofactor evidence="1">
        <name>Mg(2+)</name>
        <dbReference type="ChEBI" id="CHEBI:18420"/>
    </cofactor>
</comment>
<dbReference type="InterPro" id="IPR036849">
    <property type="entry name" value="Enolase-like_C_sf"/>
</dbReference>
<dbReference type="GO" id="GO:0016052">
    <property type="term" value="P:carbohydrate catabolic process"/>
    <property type="evidence" value="ECO:0007669"/>
    <property type="project" value="TreeGrafter"/>
</dbReference>
<sequence length="383" mass="44163">MKITEIKTHKFKIPTRQYDNFKYGYWIYPIEMLKMGTREINTVILEMVTDTGISGFWPSSKTVGMGFDDGNLPEYINQLAIGEDPMNREWLWHQSRGNTELDMLLWDFAGRYFETPVHKLLGGYRDKIKCYASSFPNMGSPEVFADHAEECVKKGYLAYKIHAYMYWDPFKMEPAPRSPAFPKMDVEVCKAVRERVGDDIVLMLDQACIYNYEEALYVGKAIEELNFFWFESPMPENIIEPYIRLVENVGVPVCGPEGVENLPYSRTSWILRKACDMGRSEFKYNGITGCMKTVALYESFGMRCTIHGGNWGNMPIYGATNHNTIEYYERGLFAPGHDEAYEEPPPYLKEIADPLDGQGNVLIPQKPGLGFEIDWDYIENNRV</sequence>
<dbReference type="EMBL" id="CP029803">
    <property type="protein sequence ID" value="AWT58867.1"/>
    <property type="molecule type" value="Genomic_DNA"/>
</dbReference>
<evidence type="ECO:0000313" key="5">
    <source>
        <dbReference type="EMBL" id="AWT58867.1"/>
    </source>
</evidence>
<proteinExistence type="predicted"/>
<keyword evidence="3" id="KW-0460">Magnesium</keyword>
<dbReference type="Pfam" id="PF13378">
    <property type="entry name" value="MR_MLE_C"/>
    <property type="match status" value="1"/>
</dbReference>
<evidence type="ECO:0000256" key="2">
    <source>
        <dbReference type="ARBA" id="ARBA00022723"/>
    </source>
</evidence>
<evidence type="ECO:0000256" key="3">
    <source>
        <dbReference type="ARBA" id="ARBA00022842"/>
    </source>
</evidence>
<dbReference type="SUPFAM" id="SSF54826">
    <property type="entry name" value="Enolase N-terminal domain-like"/>
    <property type="match status" value="1"/>
</dbReference>
<dbReference type="InterPro" id="IPR029065">
    <property type="entry name" value="Enolase_C-like"/>
</dbReference>
<dbReference type="Gene3D" id="3.20.20.120">
    <property type="entry name" value="Enolase-like C-terminal domain"/>
    <property type="match status" value="1"/>
</dbReference>
<accession>A0A2Z4AG56</accession>
<evidence type="ECO:0000313" key="6">
    <source>
        <dbReference type="Proteomes" id="UP000247465"/>
    </source>
</evidence>
<dbReference type="GO" id="GO:0000287">
    <property type="term" value="F:magnesium ion binding"/>
    <property type="evidence" value="ECO:0007669"/>
    <property type="project" value="TreeGrafter"/>
</dbReference>
<protein>
    <submittedName>
        <fullName evidence="5">N-succinyl-L-Arg/Lys racemase</fullName>
        <ecNumber evidence="5">5.1.1.-</ecNumber>
    </submittedName>
</protein>
<evidence type="ECO:0000256" key="1">
    <source>
        <dbReference type="ARBA" id="ARBA00001946"/>
    </source>
</evidence>
<gene>
    <name evidence="5" type="ORF">DF168_00039</name>
</gene>
<keyword evidence="5" id="KW-0413">Isomerase</keyword>
<dbReference type="AlphaFoldDB" id="A0A2Z4AG56"/>
<dbReference type="KEGG" id="mtar:DF168_00039"/>
<dbReference type="EC" id="5.1.1.-" evidence="5"/>
<dbReference type="Gene3D" id="3.30.390.10">
    <property type="entry name" value="Enolase-like, N-terminal domain"/>
    <property type="match status" value="1"/>
</dbReference>
<dbReference type="InterPro" id="IPR046945">
    <property type="entry name" value="RHMD-like"/>
</dbReference>
<dbReference type="SMART" id="SM00922">
    <property type="entry name" value="MR_MLE"/>
    <property type="match status" value="1"/>
</dbReference>
<organism evidence="5 6">
    <name type="scientific">Candidatus Moanibacter tarae</name>
    <dbReference type="NCBI Taxonomy" id="2200854"/>
    <lineage>
        <taxon>Bacteria</taxon>
        <taxon>Pseudomonadati</taxon>
        <taxon>Verrucomicrobiota</taxon>
        <taxon>Opitutia</taxon>
        <taxon>Puniceicoccales</taxon>
        <taxon>Puniceicoccales incertae sedis</taxon>
        <taxon>Candidatus Moanibacter</taxon>
    </lineage>
</organism>
<dbReference type="SFLD" id="SFLDS00001">
    <property type="entry name" value="Enolase"/>
    <property type="match status" value="1"/>
</dbReference>